<feature type="region of interest" description="Disordered" evidence="1">
    <location>
        <begin position="74"/>
        <end position="93"/>
    </location>
</feature>
<reference evidence="2 3" key="1">
    <citation type="submission" date="2024-02" db="EMBL/GenBank/DDBJ databases">
        <authorList>
            <person name="Chen Y."/>
            <person name="Shah S."/>
            <person name="Dougan E. K."/>
            <person name="Thang M."/>
            <person name="Chan C."/>
        </authorList>
    </citation>
    <scope>NUCLEOTIDE SEQUENCE [LARGE SCALE GENOMIC DNA]</scope>
</reference>
<proteinExistence type="predicted"/>
<keyword evidence="3" id="KW-1185">Reference proteome</keyword>
<accession>A0ABP0LUT8</accession>
<organism evidence="2 3">
    <name type="scientific">Durusdinium trenchii</name>
    <dbReference type="NCBI Taxonomy" id="1381693"/>
    <lineage>
        <taxon>Eukaryota</taxon>
        <taxon>Sar</taxon>
        <taxon>Alveolata</taxon>
        <taxon>Dinophyceae</taxon>
        <taxon>Suessiales</taxon>
        <taxon>Symbiodiniaceae</taxon>
        <taxon>Durusdinium</taxon>
    </lineage>
</organism>
<evidence type="ECO:0000313" key="2">
    <source>
        <dbReference type="EMBL" id="CAK9042713.1"/>
    </source>
</evidence>
<feature type="non-terminal residue" evidence="2">
    <location>
        <position position="1"/>
    </location>
</feature>
<comment type="caution">
    <text evidence="2">The sequence shown here is derived from an EMBL/GenBank/DDBJ whole genome shotgun (WGS) entry which is preliminary data.</text>
</comment>
<feature type="compositionally biased region" description="Basic residues" evidence="1">
    <location>
        <begin position="81"/>
        <end position="93"/>
    </location>
</feature>
<evidence type="ECO:0000256" key="1">
    <source>
        <dbReference type="SAM" id="MobiDB-lite"/>
    </source>
</evidence>
<feature type="compositionally biased region" description="Basic and acidic residues" evidence="1">
    <location>
        <begin position="44"/>
        <end position="57"/>
    </location>
</feature>
<sequence>VITMVRHQRRDVWAKMQLDRRKKQEEKATASEARQRRGGCGARGRSDESPEEAKEDAQNAYIDRVVGCPASWVETGDVDARHRRRSVRSGRRE</sequence>
<feature type="non-terminal residue" evidence="2">
    <location>
        <position position="93"/>
    </location>
</feature>
<evidence type="ECO:0000313" key="3">
    <source>
        <dbReference type="Proteomes" id="UP001642464"/>
    </source>
</evidence>
<name>A0ABP0LUT8_9DINO</name>
<dbReference type="EMBL" id="CAXAMM010018113">
    <property type="protein sequence ID" value="CAK9042713.1"/>
    <property type="molecule type" value="Genomic_DNA"/>
</dbReference>
<feature type="region of interest" description="Disordered" evidence="1">
    <location>
        <begin position="16"/>
        <end position="59"/>
    </location>
</feature>
<gene>
    <name evidence="2" type="ORF">SCF082_LOCUS24549</name>
</gene>
<feature type="compositionally biased region" description="Basic and acidic residues" evidence="1">
    <location>
        <begin position="16"/>
        <end position="35"/>
    </location>
</feature>
<dbReference type="Proteomes" id="UP001642464">
    <property type="component" value="Unassembled WGS sequence"/>
</dbReference>
<protein>
    <submittedName>
        <fullName evidence="2">Uncharacterized protein</fullName>
    </submittedName>
</protein>